<dbReference type="EMBL" id="MN988555">
    <property type="protein sequence ID" value="QIG76574.1"/>
    <property type="molecule type" value="Genomic_DNA"/>
</dbReference>
<evidence type="ECO:0000313" key="1">
    <source>
        <dbReference type="EMBL" id="QIG76574.1"/>
    </source>
</evidence>
<reference evidence="1" key="1">
    <citation type="submission" date="2020-01" db="EMBL/GenBank/DDBJ databases">
        <title>Patterns of diversity and host range of bacteriophage communities associated with bean-nodulatin bacteria.</title>
        <authorList>
            <person name="Vann Cauwenberghe J."/>
            <person name="Santamaria R.I."/>
            <person name="Bustos P."/>
            <person name="Juarez S."/>
            <person name="Gonzalez V."/>
        </authorList>
    </citation>
    <scope>NUCLEOTIDE SEQUENCE</scope>
</reference>
<sequence>MTAYIRFRKAVDNKFVSLRSDTVRGVEDVFGKLTENGPEQNLTMLITDGGAFPVDESSNTVLSRLEATGATVIK</sequence>
<accession>A0A7S5RNR2</accession>
<organism evidence="1 2">
    <name type="scientific">Rhizobium phage RHph_I1_6</name>
    <dbReference type="NCBI Taxonomy" id="2509728"/>
    <lineage>
        <taxon>Viruses</taxon>
        <taxon>Duplodnaviria</taxon>
        <taxon>Heunggongvirae</taxon>
        <taxon>Uroviricota</taxon>
        <taxon>Caudoviricetes</taxon>
        <taxon>Schitoviridae</taxon>
        <taxon>Demetervirinae</taxon>
        <taxon>Cyamitesvirus</taxon>
        <taxon>Cyamitesvirus I16</taxon>
    </lineage>
</organism>
<proteinExistence type="predicted"/>
<protein>
    <submittedName>
        <fullName evidence="1">Uncharacterized protein</fullName>
    </submittedName>
</protein>
<keyword evidence="2" id="KW-1185">Reference proteome</keyword>
<dbReference type="Proteomes" id="UP000626490">
    <property type="component" value="Segment"/>
</dbReference>
<evidence type="ECO:0000313" key="2">
    <source>
        <dbReference type="Proteomes" id="UP000626490"/>
    </source>
</evidence>
<name>A0A7S5RNR2_9CAUD</name>
<gene>
    <name evidence="1" type="ORF">EVC27_049</name>
</gene>